<dbReference type="EMBL" id="CAJFCJ010000002">
    <property type="protein sequence ID" value="CAD5112437.1"/>
    <property type="molecule type" value="Genomic_DNA"/>
</dbReference>
<reference evidence="1 2" key="1">
    <citation type="submission" date="2020-08" db="EMBL/GenBank/DDBJ databases">
        <authorList>
            <person name="Hejnol A."/>
        </authorList>
    </citation>
    <scope>NUCLEOTIDE SEQUENCE [LARGE SCALE GENOMIC DNA]</scope>
</reference>
<comment type="caution">
    <text evidence="1">The sequence shown here is derived from an EMBL/GenBank/DDBJ whole genome shotgun (WGS) entry which is preliminary data.</text>
</comment>
<gene>
    <name evidence="1" type="ORF">DGYR_LOCUS1577</name>
</gene>
<organism evidence="1 2">
    <name type="scientific">Dimorphilus gyrociliatus</name>
    <dbReference type="NCBI Taxonomy" id="2664684"/>
    <lineage>
        <taxon>Eukaryota</taxon>
        <taxon>Metazoa</taxon>
        <taxon>Spiralia</taxon>
        <taxon>Lophotrochozoa</taxon>
        <taxon>Annelida</taxon>
        <taxon>Polychaeta</taxon>
        <taxon>Polychaeta incertae sedis</taxon>
        <taxon>Dinophilidae</taxon>
        <taxon>Dimorphilus</taxon>
    </lineage>
</organism>
<proteinExistence type="predicted"/>
<evidence type="ECO:0000313" key="1">
    <source>
        <dbReference type="EMBL" id="CAD5112437.1"/>
    </source>
</evidence>
<keyword evidence="2" id="KW-1185">Reference proteome</keyword>
<dbReference type="AlphaFoldDB" id="A0A7I8V7W3"/>
<sequence length="318" mass="36581">MSRIAYAMGDSSFIEDLVAPCSSPASPRTPEIHIDLAALTLKLEMTEEKRPEVRPRDLTKPRELYRIPVPAGFYVKLPPIKKDEKRFFKSKDNWKALPIATSVPTTSIQNEVHLLNIPEKESDISSDLCSSSSSSRSTTSIKREIKKIELRPIDVSISITPKEVLRRRHHVQQVQEQLHNVLHQPKLSQRQNSTKKALRDEFLRQKSILGLHVRCPTDLMVQRKINSKSKTIPVRNKHTTEDNRSSNRPNCRIVNGLAVISSQWSPKREKKSEKLRKTSFEKLDKSYETPATKLFNVYIQNRTTDSFTRLNSNNYNES</sequence>
<accession>A0A7I8V7W3</accession>
<name>A0A7I8V7W3_9ANNE</name>
<dbReference type="Proteomes" id="UP000549394">
    <property type="component" value="Unassembled WGS sequence"/>
</dbReference>
<evidence type="ECO:0000313" key="2">
    <source>
        <dbReference type="Proteomes" id="UP000549394"/>
    </source>
</evidence>
<protein>
    <submittedName>
        <fullName evidence="1">DgyrCDS1659</fullName>
    </submittedName>
</protein>